<reference evidence="2" key="1">
    <citation type="submission" date="2021-06" db="EMBL/GenBank/DDBJ databases">
        <authorList>
            <person name="Kallberg Y."/>
            <person name="Tangrot J."/>
            <person name="Rosling A."/>
        </authorList>
    </citation>
    <scope>NUCLEOTIDE SEQUENCE</scope>
    <source>
        <strain evidence="2">MA453B</strain>
    </source>
</reference>
<sequence length="109" mass="11634">MNSKAFGIFWTLVIIYFTITLAYSPKHLFPRITSGCNGTLPCTIKCGSCTSNTTSCNFPNPDQPDCNGQLSSSSCGTPLQCSYDCGPTCNGTCTNCTQIDVYARCSVCA</sequence>
<gene>
    <name evidence="2" type="ORF">DERYTH_LOCUS4134</name>
</gene>
<dbReference type="AlphaFoldDB" id="A0A9N9FDK8"/>
<organism evidence="2 3">
    <name type="scientific">Dentiscutata erythropus</name>
    <dbReference type="NCBI Taxonomy" id="1348616"/>
    <lineage>
        <taxon>Eukaryota</taxon>
        <taxon>Fungi</taxon>
        <taxon>Fungi incertae sedis</taxon>
        <taxon>Mucoromycota</taxon>
        <taxon>Glomeromycotina</taxon>
        <taxon>Glomeromycetes</taxon>
        <taxon>Diversisporales</taxon>
        <taxon>Gigasporaceae</taxon>
        <taxon>Dentiscutata</taxon>
    </lineage>
</organism>
<protein>
    <submittedName>
        <fullName evidence="2">7779_t:CDS:1</fullName>
    </submittedName>
</protein>
<dbReference type="Proteomes" id="UP000789405">
    <property type="component" value="Unassembled WGS sequence"/>
</dbReference>
<keyword evidence="1" id="KW-0472">Membrane</keyword>
<proteinExistence type="predicted"/>
<dbReference type="OrthoDB" id="10397390at2759"/>
<dbReference type="EMBL" id="CAJVPY010001552">
    <property type="protein sequence ID" value="CAG8526563.1"/>
    <property type="molecule type" value="Genomic_DNA"/>
</dbReference>
<keyword evidence="1" id="KW-1133">Transmembrane helix</keyword>
<evidence type="ECO:0000256" key="1">
    <source>
        <dbReference type="SAM" id="Phobius"/>
    </source>
</evidence>
<name>A0A9N9FDK8_9GLOM</name>
<comment type="caution">
    <text evidence="2">The sequence shown here is derived from an EMBL/GenBank/DDBJ whole genome shotgun (WGS) entry which is preliminary data.</text>
</comment>
<keyword evidence="1" id="KW-0812">Transmembrane</keyword>
<accession>A0A9N9FDK8</accession>
<keyword evidence="3" id="KW-1185">Reference proteome</keyword>
<feature type="transmembrane region" description="Helical" evidence="1">
    <location>
        <begin position="6"/>
        <end position="24"/>
    </location>
</feature>
<evidence type="ECO:0000313" key="2">
    <source>
        <dbReference type="EMBL" id="CAG8526563.1"/>
    </source>
</evidence>
<evidence type="ECO:0000313" key="3">
    <source>
        <dbReference type="Proteomes" id="UP000789405"/>
    </source>
</evidence>